<accession>A0ABD5S4E0</accession>
<feature type="region of interest" description="Disordered" evidence="1">
    <location>
        <begin position="233"/>
        <end position="253"/>
    </location>
</feature>
<evidence type="ECO:0000313" key="3">
    <source>
        <dbReference type="Proteomes" id="UP001596328"/>
    </source>
</evidence>
<organism evidence="2 3">
    <name type="scientific">Halobium palmae</name>
    <dbReference type="NCBI Taxonomy" id="1776492"/>
    <lineage>
        <taxon>Archaea</taxon>
        <taxon>Methanobacteriati</taxon>
        <taxon>Methanobacteriota</taxon>
        <taxon>Stenosarchaea group</taxon>
        <taxon>Halobacteria</taxon>
        <taxon>Halobacteriales</taxon>
        <taxon>Haloferacaceae</taxon>
        <taxon>Halobium</taxon>
    </lineage>
</organism>
<sequence>RSGTGADLSVHDNEHGIVVVRADRGTQYVQANVTDGGEATYEGDSRVVVTTEDDRDASFTVVGNGSVGVNDDGNVVAELGTEGVLVVRAYHAKRSTEDKRREAFIADGIATAEVYVMERPSGTVVDTIPYENDTSVNVTATNDSVNMTVDRSQRQGAIVFASVNGSVSTASGTLGVFVDGEAIPSANTFAQLGAAANNGQESRYMTTPGGESEAVTDVAIAINHFSPREVSVRSVENASNGTATTTSTATTAA</sequence>
<dbReference type="Proteomes" id="UP001596328">
    <property type="component" value="Unassembled WGS sequence"/>
</dbReference>
<gene>
    <name evidence="2" type="ORF">ACFQE1_19480</name>
</gene>
<dbReference type="EMBL" id="JBHSWU010001165">
    <property type="protein sequence ID" value="MFC6726504.1"/>
    <property type="molecule type" value="Genomic_DNA"/>
</dbReference>
<name>A0ABD5S4E0_9EURY</name>
<protein>
    <submittedName>
        <fullName evidence="2">PGF-CTERM sorting domain-containing protein</fullName>
    </submittedName>
</protein>
<evidence type="ECO:0000256" key="1">
    <source>
        <dbReference type="SAM" id="MobiDB-lite"/>
    </source>
</evidence>
<reference evidence="2 3" key="1">
    <citation type="journal article" date="2019" name="Int. J. Syst. Evol. Microbiol.">
        <title>The Global Catalogue of Microorganisms (GCM) 10K type strain sequencing project: providing services to taxonomists for standard genome sequencing and annotation.</title>
        <authorList>
            <consortium name="The Broad Institute Genomics Platform"/>
            <consortium name="The Broad Institute Genome Sequencing Center for Infectious Disease"/>
            <person name="Wu L."/>
            <person name="Ma J."/>
        </authorList>
    </citation>
    <scope>NUCLEOTIDE SEQUENCE [LARGE SCALE GENOMIC DNA]</scope>
    <source>
        <strain evidence="2 3">NBRC 111368</strain>
    </source>
</reference>
<proteinExistence type="predicted"/>
<feature type="non-terminal residue" evidence="2">
    <location>
        <position position="253"/>
    </location>
</feature>
<feature type="non-terminal residue" evidence="2">
    <location>
        <position position="1"/>
    </location>
</feature>
<dbReference type="AlphaFoldDB" id="A0ABD5S4E0"/>
<comment type="caution">
    <text evidence="2">The sequence shown here is derived from an EMBL/GenBank/DDBJ whole genome shotgun (WGS) entry which is preliminary data.</text>
</comment>
<keyword evidence="3" id="KW-1185">Reference proteome</keyword>
<feature type="compositionally biased region" description="Low complexity" evidence="1">
    <location>
        <begin position="242"/>
        <end position="253"/>
    </location>
</feature>
<evidence type="ECO:0000313" key="2">
    <source>
        <dbReference type="EMBL" id="MFC6726504.1"/>
    </source>
</evidence>